<evidence type="ECO:0000313" key="3">
    <source>
        <dbReference type="Proteomes" id="UP000254589"/>
    </source>
</evidence>
<accession>A0AAJ4ZGT8</accession>
<reference evidence="2 3" key="1">
    <citation type="submission" date="2018-06" db="EMBL/GenBank/DDBJ databases">
        <authorList>
            <consortium name="Pathogen Informatics"/>
            <person name="Doyle S."/>
        </authorList>
    </citation>
    <scope>NUCLEOTIDE SEQUENCE [LARGE SCALE GENOMIC DNA]</scope>
    <source>
        <strain evidence="2 3">NCTC13159</strain>
    </source>
</reference>
<dbReference type="AlphaFoldDB" id="A0AAJ4ZGT8"/>
<feature type="region of interest" description="Disordered" evidence="1">
    <location>
        <begin position="1"/>
        <end position="38"/>
    </location>
</feature>
<proteinExistence type="predicted"/>
<feature type="compositionally biased region" description="Low complexity" evidence="1">
    <location>
        <begin position="18"/>
        <end position="32"/>
    </location>
</feature>
<gene>
    <name evidence="2" type="ORF">NCTC13159_04669</name>
</gene>
<name>A0AAJ4ZGT8_PANPU</name>
<sequence length="409" mass="44486">MCPISGARAPCSQPPVMTAASAQSITSTSTSTPPNSLGTHVREVRQADGWPLPPPTLSQFLPPLRITTVSGLASGFLNHRAACHEPHTRVDVLAGRPSGSVRQTHPLEARSGKTRATAQRADSWRRPELTPCPIKIRAKVITDETLLAIQAAVEAAQTAGQGLNKAALAAALGVARETLIKYVTNDELTVAARNRLAVINGECTSSKGKMSDDALLALAAEVKNCPFNAAEFARRHNIPRSTVRNYVRLIDRGTRRSELTSWAQSRMKGLKMRTLRPNARLESDYWRALKSAVGSGRPPDAATFADNYAMLPDQVRSDIKILRLLQDHAALQSTEPERMESTAPAHLGSTLRCVEPRDLRALRDERACGGPFERMAWAQRLGLSIYSVCKYVTREGELTVKGLNLLHAG</sequence>
<feature type="region of interest" description="Disordered" evidence="1">
    <location>
        <begin position="96"/>
        <end position="124"/>
    </location>
</feature>
<dbReference type="EMBL" id="UGSJ01000001">
    <property type="protein sequence ID" value="SUA93117.1"/>
    <property type="molecule type" value="Genomic_DNA"/>
</dbReference>
<comment type="caution">
    <text evidence="2">The sequence shown here is derived from an EMBL/GenBank/DDBJ whole genome shotgun (WGS) entry which is preliminary data.</text>
</comment>
<evidence type="ECO:0000313" key="2">
    <source>
        <dbReference type="EMBL" id="SUA93117.1"/>
    </source>
</evidence>
<dbReference type="Proteomes" id="UP000254589">
    <property type="component" value="Unassembled WGS sequence"/>
</dbReference>
<protein>
    <submittedName>
        <fullName evidence="2">Uncharacterized protein</fullName>
    </submittedName>
</protein>
<organism evidence="2 3">
    <name type="scientific">Pandoraea pulmonicola</name>
    <dbReference type="NCBI Taxonomy" id="93221"/>
    <lineage>
        <taxon>Bacteria</taxon>
        <taxon>Pseudomonadati</taxon>
        <taxon>Pseudomonadota</taxon>
        <taxon>Betaproteobacteria</taxon>
        <taxon>Burkholderiales</taxon>
        <taxon>Burkholderiaceae</taxon>
        <taxon>Pandoraea</taxon>
    </lineage>
</organism>
<evidence type="ECO:0000256" key="1">
    <source>
        <dbReference type="SAM" id="MobiDB-lite"/>
    </source>
</evidence>